<evidence type="ECO:0000256" key="4">
    <source>
        <dbReference type="ARBA" id="ARBA00022692"/>
    </source>
</evidence>
<feature type="transmembrane region" description="Helical" evidence="7">
    <location>
        <begin position="140"/>
        <end position="166"/>
    </location>
</feature>
<accession>A0A6J7D3X7</accession>
<evidence type="ECO:0000313" key="8">
    <source>
        <dbReference type="EMBL" id="CAB4865662.1"/>
    </source>
</evidence>
<dbReference type="PANTHER" id="PTHR33567">
    <property type="entry name" value="CHROMATE ION TRANSPORTER (EUROFUNG)"/>
    <property type="match status" value="1"/>
</dbReference>
<evidence type="ECO:0000256" key="3">
    <source>
        <dbReference type="ARBA" id="ARBA00022475"/>
    </source>
</evidence>
<keyword evidence="5 7" id="KW-1133">Transmembrane helix</keyword>
<organism evidence="8">
    <name type="scientific">freshwater metagenome</name>
    <dbReference type="NCBI Taxonomy" id="449393"/>
    <lineage>
        <taxon>unclassified sequences</taxon>
        <taxon>metagenomes</taxon>
        <taxon>ecological metagenomes</taxon>
    </lineage>
</organism>
<evidence type="ECO:0000256" key="5">
    <source>
        <dbReference type="ARBA" id="ARBA00022989"/>
    </source>
</evidence>
<dbReference type="PIRSF" id="PIRSF004810">
    <property type="entry name" value="ChrA"/>
    <property type="match status" value="1"/>
</dbReference>
<dbReference type="EMBL" id="CAFBLF010000080">
    <property type="protein sequence ID" value="CAB4865662.1"/>
    <property type="molecule type" value="Genomic_DNA"/>
</dbReference>
<comment type="subcellular location">
    <subcellularLocation>
        <location evidence="1">Cell membrane</location>
        <topology evidence="1">Multi-pass membrane protein</topology>
    </subcellularLocation>
</comment>
<evidence type="ECO:0000256" key="1">
    <source>
        <dbReference type="ARBA" id="ARBA00004651"/>
    </source>
</evidence>
<dbReference type="GO" id="GO:0005886">
    <property type="term" value="C:plasma membrane"/>
    <property type="evidence" value="ECO:0007669"/>
    <property type="project" value="UniProtKB-SubCell"/>
</dbReference>
<reference evidence="8" key="1">
    <citation type="submission" date="2020-05" db="EMBL/GenBank/DDBJ databases">
        <authorList>
            <person name="Chiriac C."/>
            <person name="Salcher M."/>
            <person name="Ghai R."/>
            <person name="Kavagutti S V."/>
        </authorList>
    </citation>
    <scope>NUCLEOTIDE SEQUENCE</scope>
</reference>
<keyword evidence="3" id="KW-1003">Cell membrane</keyword>
<comment type="similarity">
    <text evidence="2">Belongs to the chromate ion transporter (CHR) (TC 2.A.51) family.</text>
</comment>
<protein>
    <submittedName>
        <fullName evidence="8">Unannotated protein</fullName>
    </submittedName>
</protein>
<feature type="transmembrane region" description="Helical" evidence="7">
    <location>
        <begin position="214"/>
        <end position="238"/>
    </location>
</feature>
<dbReference type="InterPro" id="IPR014047">
    <property type="entry name" value="Chr_Tranpt_l_chain"/>
</dbReference>
<keyword evidence="6 7" id="KW-0472">Membrane</keyword>
<sequence>MMGIFAAIKPVVVAIIAQAVFRIGSRSLRHPVLWVIAGISTIAMLVSGALFPLILAVAVVIGIVGSRVAPVVFQGGVGHSPSANSGGKAIIDDETETPPHARITGWRLVRTVAASLVAWLLPLAALWLSLGPDSSLVEMALFFSGAALLTFGGAYAVLPFVFHGAVSAGWATPTQMVDGLALGETTPGPLIMFVSFVGFVGGFAGEFLGAGTSWVSGILAAIVATWFTFLPSFFFILAGGPYVEATRNRTAFAGPLTAINSAVVGVVLSLALVFAQNVFLPANESLDIVGIAIAILAAVALFVFKRSVIEVIMWGASLGMIMGLFATFVA</sequence>
<name>A0A6J7D3X7_9ZZZZ</name>
<feature type="transmembrane region" description="Helical" evidence="7">
    <location>
        <begin position="286"/>
        <end position="304"/>
    </location>
</feature>
<proteinExistence type="inferred from homology"/>
<dbReference type="InterPro" id="IPR003370">
    <property type="entry name" value="Chromate_transpt"/>
</dbReference>
<dbReference type="AlphaFoldDB" id="A0A6J7D3X7"/>
<gene>
    <name evidence="8" type="ORF">UFOPK3339_00633</name>
</gene>
<dbReference type="PANTHER" id="PTHR33567:SF3">
    <property type="entry name" value="CHROMATE ION TRANSPORTER (EUROFUNG)"/>
    <property type="match status" value="1"/>
</dbReference>
<dbReference type="Pfam" id="PF02417">
    <property type="entry name" value="Chromate_transp"/>
    <property type="match status" value="1"/>
</dbReference>
<evidence type="ECO:0000256" key="2">
    <source>
        <dbReference type="ARBA" id="ARBA00005262"/>
    </source>
</evidence>
<feature type="transmembrane region" description="Helical" evidence="7">
    <location>
        <begin position="32"/>
        <end position="64"/>
    </location>
</feature>
<evidence type="ECO:0000256" key="7">
    <source>
        <dbReference type="SAM" id="Phobius"/>
    </source>
</evidence>
<keyword evidence="4 7" id="KW-0812">Transmembrane</keyword>
<feature type="transmembrane region" description="Helical" evidence="7">
    <location>
        <begin position="187"/>
        <end position="208"/>
    </location>
</feature>
<evidence type="ECO:0000256" key="6">
    <source>
        <dbReference type="ARBA" id="ARBA00023136"/>
    </source>
</evidence>
<feature type="transmembrane region" description="Helical" evidence="7">
    <location>
        <begin position="311"/>
        <end position="329"/>
    </location>
</feature>
<feature type="transmembrane region" description="Helical" evidence="7">
    <location>
        <begin position="108"/>
        <end position="128"/>
    </location>
</feature>
<dbReference type="GO" id="GO:0015109">
    <property type="term" value="F:chromate transmembrane transporter activity"/>
    <property type="evidence" value="ECO:0007669"/>
    <property type="project" value="InterPro"/>
</dbReference>
<feature type="transmembrane region" description="Helical" evidence="7">
    <location>
        <begin position="250"/>
        <end position="274"/>
    </location>
</feature>